<dbReference type="NCBIfam" id="TIGR03025">
    <property type="entry name" value="EPS_sugtrans"/>
    <property type="match status" value="1"/>
</dbReference>
<evidence type="ECO:0000256" key="6">
    <source>
        <dbReference type="ARBA" id="ARBA00023136"/>
    </source>
</evidence>
<feature type="transmembrane region" description="Helical" evidence="7">
    <location>
        <begin position="303"/>
        <end position="324"/>
    </location>
</feature>
<keyword evidence="10" id="KW-1185">Reference proteome</keyword>
<dbReference type="Proteomes" id="UP000657592">
    <property type="component" value="Unassembled WGS sequence"/>
</dbReference>
<proteinExistence type="inferred from homology"/>
<evidence type="ECO:0000256" key="4">
    <source>
        <dbReference type="ARBA" id="ARBA00022692"/>
    </source>
</evidence>
<reference evidence="9" key="1">
    <citation type="journal article" date="2014" name="Int. J. Syst. Evol. Microbiol.">
        <title>Complete genome sequence of Corynebacterium casei LMG S-19264T (=DSM 44701T), isolated from a smear-ripened cheese.</title>
        <authorList>
            <consortium name="US DOE Joint Genome Institute (JGI-PGF)"/>
            <person name="Walter F."/>
            <person name="Albersmeier A."/>
            <person name="Kalinowski J."/>
            <person name="Ruckert C."/>
        </authorList>
    </citation>
    <scope>NUCLEOTIDE SEQUENCE</scope>
    <source>
        <strain evidence="9">CGMCC 1.15794</strain>
    </source>
</reference>
<dbReference type="Pfam" id="PF02397">
    <property type="entry name" value="Bac_transf"/>
    <property type="match status" value="1"/>
</dbReference>
<comment type="subcellular location">
    <subcellularLocation>
        <location evidence="1">Membrane</location>
        <topology evidence="1">Multi-pass membrane protein</topology>
    </subcellularLocation>
</comment>
<name>A0A917IDP1_9MICO</name>
<keyword evidence="5 7" id="KW-1133">Transmembrane helix</keyword>
<keyword evidence="6 7" id="KW-0472">Membrane</keyword>
<dbReference type="RefSeq" id="WP_188754994.1">
    <property type="nucleotide sequence ID" value="NZ_BMJY01000002.1"/>
</dbReference>
<dbReference type="GO" id="GO:0016780">
    <property type="term" value="F:phosphotransferase activity, for other substituted phosphate groups"/>
    <property type="evidence" value="ECO:0007669"/>
    <property type="project" value="TreeGrafter"/>
</dbReference>
<feature type="transmembrane region" description="Helical" evidence="7">
    <location>
        <begin position="111"/>
        <end position="134"/>
    </location>
</feature>
<feature type="transmembrane region" description="Helical" evidence="7">
    <location>
        <begin position="54"/>
        <end position="73"/>
    </location>
</feature>
<feature type="domain" description="Bacterial sugar transferase" evidence="8">
    <location>
        <begin position="298"/>
        <end position="485"/>
    </location>
</feature>
<accession>A0A917IDP1</accession>
<protein>
    <submittedName>
        <fullName evidence="9">Polyprenyl glycosylphosphotransferase</fullName>
    </submittedName>
</protein>
<dbReference type="InterPro" id="IPR017475">
    <property type="entry name" value="EPS_sugar_tfrase"/>
</dbReference>
<sequence>MAIDHSATRILTRPIGRARRPLRAVTTPAAGSPAIAESPLSLRRRREAAHRTRVFASDAVIATAAALLASVAGTAAVDAATLSAAVVTASVWLLALATARSRDPLLSFADEVGRVCMATGAAFGTLAIGALLLSPEQYRPLLAAAPLGLVAMAGARAAWRHRLRTRTRAGEHVSRAVVLAREQQLAAVGDALGRIHAVEVADAIGFEDHEAPAGVTRRVADACALRGADTVIVAGSPQGDPEFLRQLSWALEGVAAETVVWTGLSGLSAPRLRVRWSGHTPLLRVTMPLQDSADRFVRRAFDILVAAVLLVPVALAAVPIGIAIRMDSPGPVLFRQVRIGEGGRPFRMLKFRSMTVTAERDRALLSHANEGAGPLFKVRDDPRVTRVGRILRRYSLDELPQFWNVLRGDMSVIGPRPALPEEVAAYRPHEARRLAIRPGISGPWQVSGRSELSWQQAVGLDLHYVENRTLPGDLLLLLRTVLAVVRPRGAY</sequence>
<keyword evidence="4 7" id="KW-0812">Transmembrane</keyword>
<evidence type="ECO:0000313" key="9">
    <source>
        <dbReference type="EMBL" id="GGH38077.1"/>
    </source>
</evidence>
<dbReference type="PANTHER" id="PTHR30576:SF10">
    <property type="entry name" value="SLL5057 PROTEIN"/>
    <property type="match status" value="1"/>
</dbReference>
<dbReference type="PANTHER" id="PTHR30576">
    <property type="entry name" value="COLANIC BIOSYNTHESIS UDP-GLUCOSE LIPID CARRIER TRANSFERASE"/>
    <property type="match status" value="1"/>
</dbReference>
<evidence type="ECO:0000313" key="10">
    <source>
        <dbReference type="Proteomes" id="UP000657592"/>
    </source>
</evidence>
<gene>
    <name evidence="9" type="ORF">GCM10010921_08440</name>
</gene>
<organism evidence="9 10">
    <name type="scientific">Microbacterium album</name>
    <dbReference type="NCBI Taxonomy" id="2053191"/>
    <lineage>
        <taxon>Bacteria</taxon>
        <taxon>Bacillati</taxon>
        <taxon>Actinomycetota</taxon>
        <taxon>Actinomycetes</taxon>
        <taxon>Micrococcales</taxon>
        <taxon>Microbacteriaceae</taxon>
        <taxon>Microbacterium</taxon>
    </lineage>
</organism>
<keyword evidence="3" id="KW-0808">Transferase</keyword>
<dbReference type="InterPro" id="IPR003362">
    <property type="entry name" value="Bact_transf"/>
</dbReference>
<dbReference type="GO" id="GO:0016020">
    <property type="term" value="C:membrane"/>
    <property type="evidence" value="ECO:0007669"/>
    <property type="project" value="UniProtKB-SubCell"/>
</dbReference>
<comment type="caution">
    <text evidence="9">The sequence shown here is derived from an EMBL/GenBank/DDBJ whole genome shotgun (WGS) entry which is preliminary data.</text>
</comment>
<dbReference type="EMBL" id="BMJY01000002">
    <property type="protein sequence ID" value="GGH38077.1"/>
    <property type="molecule type" value="Genomic_DNA"/>
</dbReference>
<evidence type="ECO:0000256" key="1">
    <source>
        <dbReference type="ARBA" id="ARBA00004141"/>
    </source>
</evidence>
<comment type="similarity">
    <text evidence="2">Belongs to the bacterial sugar transferase family.</text>
</comment>
<evidence type="ECO:0000256" key="3">
    <source>
        <dbReference type="ARBA" id="ARBA00022679"/>
    </source>
</evidence>
<evidence type="ECO:0000256" key="7">
    <source>
        <dbReference type="SAM" id="Phobius"/>
    </source>
</evidence>
<feature type="transmembrane region" description="Helical" evidence="7">
    <location>
        <begin position="140"/>
        <end position="159"/>
    </location>
</feature>
<feature type="transmembrane region" description="Helical" evidence="7">
    <location>
        <begin position="79"/>
        <end position="99"/>
    </location>
</feature>
<evidence type="ECO:0000259" key="8">
    <source>
        <dbReference type="Pfam" id="PF02397"/>
    </source>
</evidence>
<dbReference type="AlphaFoldDB" id="A0A917IDP1"/>
<evidence type="ECO:0000256" key="5">
    <source>
        <dbReference type="ARBA" id="ARBA00022989"/>
    </source>
</evidence>
<reference evidence="9" key="2">
    <citation type="submission" date="2020-09" db="EMBL/GenBank/DDBJ databases">
        <authorList>
            <person name="Sun Q."/>
            <person name="Zhou Y."/>
        </authorList>
    </citation>
    <scope>NUCLEOTIDE SEQUENCE</scope>
    <source>
        <strain evidence="9">CGMCC 1.15794</strain>
    </source>
</reference>
<evidence type="ECO:0000256" key="2">
    <source>
        <dbReference type="ARBA" id="ARBA00006464"/>
    </source>
</evidence>